<feature type="transmembrane region" description="Helical" evidence="18">
    <location>
        <begin position="125"/>
        <end position="148"/>
    </location>
</feature>
<accession>A0A1S5XVZ6</accession>
<comment type="catalytic activity">
    <reaction evidence="17">
        <text>a ubiquinone + NADH + 5 H(+)(in) = a ubiquinol + NAD(+) + 4 H(+)(out)</text>
        <dbReference type="Rhea" id="RHEA:29091"/>
        <dbReference type="Rhea" id="RHEA-COMP:9565"/>
        <dbReference type="Rhea" id="RHEA-COMP:9566"/>
        <dbReference type="ChEBI" id="CHEBI:15378"/>
        <dbReference type="ChEBI" id="CHEBI:16389"/>
        <dbReference type="ChEBI" id="CHEBI:17976"/>
        <dbReference type="ChEBI" id="CHEBI:57540"/>
        <dbReference type="ChEBI" id="CHEBI:57945"/>
        <dbReference type="EC" id="7.1.1.2"/>
    </reaction>
</comment>
<keyword evidence="8" id="KW-0999">Mitochondrion inner membrane</keyword>
<feature type="transmembrane region" description="Helical" evidence="18">
    <location>
        <begin position="160"/>
        <end position="178"/>
    </location>
</feature>
<feature type="transmembrane region" description="Helical" evidence="18">
    <location>
        <begin position="286"/>
        <end position="306"/>
    </location>
</feature>
<dbReference type="GO" id="GO:0008137">
    <property type="term" value="F:NADH dehydrogenase (ubiquinone) activity"/>
    <property type="evidence" value="ECO:0007669"/>
    <property type="project" value="UniProtKB-EC"/>
</dbReference>
<keyword evidence="5" id="KW-0813">Transport</keyword>
<evidence type="ECO:0000256" key="5">
    <source>
        <dbReference type="ARBA" id="ARBA00022448"/>
    </source>
</evidence>
<evidence type="ECO:0000256" key="12">
    <source>
        <dbReference type="ARBA" id="ARBA00023027"/>
    </source>
</evidence>
<evidence type="ECO:0000256" key="18">
    <source>
        <dbReference type="SAM" id="Phobius"/>
    </source>
</evidence>
<evidence type="ECO:0000256" key="11">
    <source>
        <dbReference type="ARBA" id="ARBA00022989"/>
    </source>
</evidence>
<evidence type="ECO:0000256" key="14">
    <source>
        <dbReference type="ARBA" id="ARBA00023128"/>
    </source>
</evidence>
<evidence type="ECO:0000256" key="16">
    <source>
        <dbReference type="ARBA" id="ARBA00031028"/>
    </source>
</evidence>
<keyword evidence="15 18" id="KW-0472">Membrane</keyword>
<dbReference type="EMBL" id="KX027362">
    <property type="protein sequence ID" value="AQQ72871.1"/>
    <property type="molecule type" value="Genomic_DNA"/>
</dbReference>
<keyword evidence="6" id="KW-0679">Respiratory chain</keyword>
<gene>
    <name evidence="19" type="primary">nad2</name>
</gene>
<evidence type="ECO:0000256" key="1">
    <source>
        <dbReference type="ARBA" id="ARBA00004448"/>
    </source>
</evidence>
<dbReference type="EC" id="7.1.1.2" evidence="3"/>
<evidence type="ECO:0000256" key="6">
    <source>
        <dbReference type="ARBA" id="ARBA00022660"/>
    </source>
</evidence>
<evidence type="ECO:0000256" key="7">
    <source>
        <dbReference type="ARBA" id="ARBA00022692"/>
    </source>
</evidence>
<evidence type="ECO:0000256" key="17">
    <source>
        <dbReference type="ARBA" id="ARBA00049551"/>
    </source>
</evidence>
<dbReference type="PANTHER" id="PTHR46552:SF1">
    <property type="entry name" value="NADH-UBIQUINONE OXIDOREDUCTASE CHAIN 2"/>
    <property type="match status" value="1"/>
</dbReference>
<keyword evidence="7 18" id="KW-0812">Transmembrane</keyword>
<evidence type="ECO:0000256" key="8">
    <source>
        <dbReference type="ARBA" id="ARBA00022792"/>
    </source>
</evidence>
<dbReference type="GO" id="GO:0006120">
    <property type="term" value="P:mitochondrial electron transport, NADH to ubiquinone"/>
    <property type="evidence" value="ECO:0007669"/>
    <property type="project" value="TreeGrafter"/>
</dbReference>
<keyword evidence="9" id="KW-1278">Translocase</keyword>
<proteinExistence type="inferred from homology"/>
<name>A0A1S5XVZ6_9ACAR</name>
<evidence type="ECO:0000256" key="3">
    <source>
        <dbReference type="ARBA" id="ARBA00012944"/>
    </source>
</evidence>
<feature type="transmembrane region" description="Helical" evidence="18">
    <location>
        <begin position="57"/>
        <end position="75"/>
    </location>
</feature>
<comment type="similarity">
    <text evidence="2">Belongs to the complex I subunit 2 family.</text>
</comment>
<keyword evidence="13" id="KW-0830">Ubiquinone</keyword>
<keyword evidence="11 18" id="KW-1133">Transmembrane helix</keyword>
<keyword evidence="12" id="KW-0520">NAD</keyword>
<organism evidence="19">
    <name type="scientific">Leipothrix sp. 1 XFX-2017</name>
    <dbReference type="NCBI Taxonomy" id="1955440"/>
    <lineage>
        <taxon>Eukaryota</taxon>
        <taxon>Metazoa</taxon>
        <taxon>Ecdysozoa</taxon>
        <taxon>Arthropoda</taxon>
        <taxon>Chelicerata</taxon>
        <taxon>Arachnida</taxon>
        <taxon>Acari</taxon>
        <taxon>Acariformes</taxon>
        <taxon>Trombidiformes</taxon>
        <taxon>Prostigmata</taxon>
        <taxon>Eupodina</taxon>
        <taxon>Eriophyoidea</taxon>
        <taxon>Eriophyidae</taxon>
        <taxon>Phyllocoptinae</taxon>
        <taxon>Phyllocoptini</taxon>
        <taxon>Leipothrix</taxon>
    </lineage>
</organism>
<feature type="transmembrane region" description="Helical" evidence="18">
    <location>
        <begin position="213"/>
        <end position="235"/>
    </location>
</feature>
<keyword evidence="10" id="KW-0249">Electron transport</keyword>
<feature type="transmembrane region" description="Helical" evidence="18">
    <location>
        <begin position="242"/>
        <end position="266"/>
    </location>
</feature>
<reference evidence="19" key="1">
    <citation type="submission" date="2016-04" db="EMBL/GenBank/DDBJ databases">
        <authorList>
            <person name="Evans L.H."/>
            <person name="Alamgir A."/>
            <person name="Owens N."/>
            <person name="Weber N.D."/>
            <person name="Virtaneva K."/>
            <person name="Barbian K."/>
            <person name="Babar A."/>
            <person name="Rosenke K."/>
        </authorList>
    </citation>
    <scope>NUCLEOTIDE SEQUENCE</scope>
</reference>
<feature type="transmembrane region" description="Helical" evidence="18">
    <location>
        <begin position="81"/>
        <end position="104"/>
    </location>
</feature>
<dbReference type="InterPro" id="IPR050175">
    <property type="entry name" value="Complex_I_Subunit_2"/>
</dbReference>
<keyword evidence="14 19" id="KW-0496">Mitochondrion</keyword>
<dbReference type="AlphaFoldDB" id="A0A1S5XVZ6"/>
<sequence>MVILFAQAYCLVLSSVLILLSSDCLYMYWLLMEVNLCCMCFLIFKKCYHEGTVNLNLGLYYFIIQSLASAVFLVSTSRQGYTAHLFLAISMGIKLGIWPFYFWYFNFGMQVDSTTLFIALTYQKLPFLLLMFYMVHQAILILFFLVNMGIGVVNLLKSEGIVFALLSSSIYMVMWMFLFYCSWDIFLLGFFLMYGVCVYLLCRFKTLEFWSTFELLLTCSAVFLLSLPPFSLFFLKYKVLETLCYFFTLSLMSFVMFFTFLSLVGYSKMFFFFFLENFKNYQENNYLPHYSGLVTMVGVVSVFVFII</sequence>
<evidence type="ECO:0000256" key="9">
    <source>
        <dbReference type="ARBA" id="ARBA00022967"/>
    </source>
</evidence>
<evidence type="ECO:0000256" key="10">
    <source>
        <dbReference type="ARBA" id="ARBA00022982"/>
    </source>
</evidence>
<evidence type="ECO:0000256" key="13">
    <source>
        <dbReference type="ARBA" id="ARBA00023075"/>
    </source>
</evidence>
<comment type="subcellular location">
    <subcellularLocation>
        <location evidence="1">Mitochondrion inner membrane</location>
        <topology evidence="1">Multi-pass membrane protein</topology>
    </subcellularLocation>
</comment>
<feature type="transmembrane region" description="Helical" evidence="18">
    <location>
        <begin position="185"/>
        <end position="201"/>
    </location>
</feature>
<evidence type="ECO:0000256" key="15">
    <source>
        <dbReference type="ARBA" id="ARBA00023136"/>
    </source>
</evidence>
<reference evidence="19" key="2">
    <citation type="journal article" date="2017" name="Mol. Phylogenet. Evol.">
        <title>The phylogenetic position of eriophyoid mites (superfamily Eriophyoidea) in Acariformes inferred from the sequences of mitochondrial genomes and nuclear small subunit (18S) rRNA gene.</title>
        <authorList>
            <person name="Xue X.F."/>
            <person name="Dong Y."/>
            <person name="Deng W."/>
            <person name="Hong X.Y."/>
            <person name="Shao R."/>
        </authorList>
    </citation>
    <scope>NUCLEOTIDE SEQUENCE</scope>
</reference>
<dbReference type="GO" id="GO:0005743">
    <property type="term" value="C:mitochondrial inner membrane"/>
    <property type="evidence" value="ECO:0007669"/>
    <property type="project" value="UniProtKB-SubCell"/>
</dbReference>
<dbReference type="PANTHER" id="PTHR46552">
    <property type="entry name" value="NADH-UBIQUINONE OXIDOREDUCTASE CHAIN 2"/>
    <property type="match status" value="1"/>
</dbReference>
<evidence type="ECO:0000256" key="2">
    <source>
        <dbReference type="ARBA" id="ARBA00007012"/>
    </source>
</evidence>
<protein>
    <recommendedName>
        <fullName evidence="4">NADH-ubiquinone oxidoreductase chain 2</fullName>
        <ecNumber evidence="3">7.1.1.2</ecNumber>
    </recommendedName>
    <alternativeName>
        <fullName evidence="16">NADH dehydrogenase subunit 2</fullName>
    </alternativeName>
</protein>
<geneLocation type="mitochondrion" evidence="19"/>
<evidence type="ECO:0000313" key="19">
    <source>
        <dbReference type="EMBL" id="AQQ72871.1"/>
    </source>
</evidence>
<evidence type="ECO:0000256" key="4">
    <source>
        <dbReference type="ARBA" id="ARBA00021008"/>
    </source>
</evidence>